<feature type="chain" id="PRO_5011469184" description="Thioredoxin domain-containing protein" evidence="3">
    <location>
        <begin position="21"/>
        <end position="174"/>
    </location>
</feature>
<dbReference type="STRING" id="364199.SAMN04489858_103292"/>
<dbReference type="EMBL" id="FOHO01000003">
    <property type="protein sequence ID" value="SET18081.1"/>
    <property type="molecule type" value="Genomic_DNA"/>
</dbReference>
<keyword evidence="6" id="KW-1185">Reference proteome</keyword>
<dbReference type="Proteomes" id="UP000199180">
    <property type="component" value="Unassembled WGS sequence"/>
</dbReference>
<reference evidence="5 6" key="1">
    <citation type="submission" date="2016-10" db="EMBL/GenBank/DDBJ databases">
        <authorList>
            <person name="de Groot N.N."/>
        </authorList>
    </citation>
    <scope>NUCLEOTIDE SEQUENCE [LARGE SCALE GENOMIC DNA]</scope>
    <source>
        <strain evidence="5 6">DSM 17862</strain>
    </source>
</reference>
<dbReference type="AlphaFoldDB" id="A0A1I0CFG2"/>
<dbReference type="PROSITE" id="PS51352">
    <property type="entry name" value="THIOREDOXIN_2"/>
    <property type="match status" value="1"/>
</dbReference>
<protein>
    <recommendedName>
        <fullName evidence="4">Thioredoxin domain-containing protein</fullName>
    </recommendedName>
</protein>
<feature type="domain" description="Thioredoxin" evidence="4">
    <location>
        <begin position="12"/>
        <end position="162"/>
    </location>
</feature>
<dbReference type="InterPro" id="IPR025232">
    <property type="entry name" value="DUF4174"/>
</dbReference>
<keyword evidence="1 3" id="KW-0732">Signal</keyword>
<evidence type="ECO:0000313" key="5">
    <source>
        <dbReference type="EMBL" id="SET18081.1"/>
    </source>
</evidence>
<accession>A0A1I0CFG2</accession>
<evidence type="ECO:0000256" key="1">
    <source>
        <dbReference type="ARBA" id="ARBA00022729"/>
    </source>
</evidence>
<evidence type="ECO:0000256" key="2">
    <source>
        <dbReference type="SAM" id="MobiDB-lite"/>
    </source>
</evidence>
<organism evidence="5 6">
    <name type="scientific">Paracoccus homiensis</name>
    <dbReference type="NCBI Taxonomy" id="364199"/>
    <lineage>
        <taxon>Bacteria</taxon>
        <taxon>Pseudomonadati</taxon>
        <taxon>Pseudomonadota</taxon>
        <taxon>Alphaproteobacteria</taxon>
        <taxon>Rhodobacterales</taxon>
        <taxon>Paracoccaceae</taxon>
        <taxon>Paracoccus</taxon>
    </lineage>
</organism>
<sequence length="174" mass="19697">MKLNFLIFAMALAAMGPARDGPVPDMDAETRQAAQPRSPEELAQPAAPTRDRPDLVEYAADEVAPQDFRWNARPVVVFSDTPEDPAFREQLQALRAQPRMLTDRDVVVITDADPDADSVWRQQLHPRGFSLVVLDKDGQVKLRKPFPWDVREISRAIDKFPLRRQEIGRSSLGR</sequence>
<feature type="region of interest" description="Disordered" evidence="2">
    <location>
        <begin position="18"/>
        <end position="52"/>
    </location>
</feature>
<evidence type="ECO:0000259" key="4">
    <source>
        <dbReference type="PROSITE" id="PS51352"/>
    </source>
</evidence>
<dbReference type="InterPro" id="IPR013766">
    <property type="entry name" value="Thioredoxin_domain"/>
</dbReference>
<name>A0A1I0CFG2_9RHOB</name>
<dbReference type="RefSeq" id="WP_090733295.1">
    <property type="nucleotide sequence ID" value="NZ_CP177219.1"/>
</dbReference>
<proteinExistence type="predicted"/>
<evidence type="ECO:0000256" key="3">
    <source>
        <dbReference type="SAM" id="SignalP"/>
    </source>
</evidence>
<dbReference type="OrthoDB" id="7362103at2"/>
<gene>
    <name evidence="5" type="ORF">SAMN04489858_103292</name>
</gene>
<evidence type="ECO:0000313" key="6">
    <source>
        <dbReference type="Proteomes" id="UP000199180"/>
    </source>
</evidence>
<dbReference type="Pfam" id="PF13778">
    <property type="entry name" value="DUF4174"/>
    <property type="match status" value="1"/>
</dbReference>
<feature type="signal peptide" evidence="3">
    <location>
        <begin position="1"/>
        <end position="20"/>
    </location>
</feature>